<evidence type="ECO:0000313" key="2">
    <source>
        <dbReference type="EnsemblMetazoa" id="HelroP178289"/>
    </source>
</evidence>
<accession>T1FD15</accession>
<organism evidence="2 3">
    <name type="scientific">Helobdella robusta</name>
    <name type="common">Californian leech</name>
    <dbReference type="NCBI Taxonomy" id="6412"/>
    <lineage>
        <taxon>Eukaryota</taxon>
        <taxon>Metazoa</taxon>
        <taxon>Spiralia</taxon>
        <taxon>Lophotrochozoa</taxon>
        <taxon>Annelida</taxon>
        <taxon>Clitellata</taxon>
        <taxon>Hirudinea</taxon>
        <taxon>Rhynchobdellida</taxon>
        <taxon>Glossiphoniidae</taxon>
        <taxon>Helobdella</taxon>
    </lineage>
</organism>
<dbReference type="AlphaFoldDB" id="T1FD15"/>
<dbReference type="EnsemblMetazoa" id="HelroT178289">
    <property type="protein sequence ID" value="HelroP178289"/>
    <property type="gene ID" value="HelroG178289"/>
</dbReference>
<dbReference type="EMBL" id="AMQM01006364">
    <property type="status" value="NOT_ANNOTATED_CDS"/>
    <property type="molecule type" value="Genomic_DNA"/>
</dbReference>
<keyword evidence="3" id="KW-1185">Reference proteome</keyword>
<dbReference type="EMBL" id="KB097417">
    <property type="protein sequence ID" value="ESN97179.1"/>
    <property type="molecule type" value="Genomic_DNA"/>
</dbReference>
<protein>
    <submittedName>
        <fullName evidence="1 2">Uncharacterized protein</fullName>
    </submittedName>
</protein>
<reference evidence="1 3" key="2">
    <citation type="journal article" date="2013" name="Nature">
        <title>Insights into bilaterian evolution from three spiralian genomes.</title>
        <authorList>
            <person name="Simakov O."/>
            <person name="Marletaz F."/>
            <person name="Cho S.J."/>
            <person name="Edsinger-Gonzales E."/>
            <person name="Havlak P."/>
            <person name="Hellsten U."/>
            <person name="Kuo D.H."/>
            <person name="Larsson T."/>
            <person name="Lv J."/>
            <person name="Arendt D."/>
            <person name="Savage R."/>
            <person name="Osoegawa K."/>
            <person name="de Jong P."/>
            <person name="Grimwood J."/>
            <person name="Chapman J.A."/>
            <person name="Shapiro H."/>
            <person name="Aerts A."/>
            <person name="Otillar R.P."/>
            <person name="Terry A.Y."/>
            <person name="Boore J.L."/>
            <person name="Grigoriev I.V."/>
            <person name="Lindberg D.R."/>
            <person name="Seaver E.C."/>
            <person name="Weisblat D.A."/>
            <person name="Putnam N.H."/>
            <person name="Rokhsar D.S."/>
        </authorList>
    </citation>
    <scope>NUCLEOTIDE SEQUENCE</scope>
</reference>
<sequence>MAIPAASTLVLVIVGVTIGSAVLATIITVSISITAKNLATTNATTIAANATTATGAVTAATAATAAATTATTATATTGYSINLVVFVDPSYFHKTLNAPVAKSKQKCYIKSMIDVKTKKFSSIKSFQA</sequence>
<dbReference type="Proteomes" id="UP000015101">
    <property type="component" value="Unassembled WGS sequence"/>
</dbReference>
<dbReference type="HOGENOM" id="CLU_1961983_0_0_1"/>
<gene>
    <name evidence="2" type="primary">20206714</name>
    <name evidence="1" type="ORF">HELRODRAFT_178289</name>
</gene>
<proteinExistence type="predicted"/>
<dbReference type="InParanoid" id="T1FD15"/>
<dbReference type="CTD" id="20206714"/>
<name>T1FD15_HELRO</name>
<reference evidence="2" key="3">
    <citation type="submission" date="2015-06" db="UniProtKB">
        <authorList>
            <consortium name="EnsemblMetazoa"/>
        </authorList>
    </citation>
    <scope>IDENTIFICATION</scope>
</reference>
<dbReference type="RefSeq" id="XP_009024675.1">
    <property type="nucleotide sequence ID" value="XM_009026427.1"/>
</dbReference>
<evidence type="ECO:0000313" key="1">
    <source>
        <dbReference type="EMBL" id="ESN97179.1"/>
    </source>
</evidence>
<evidence type="ECO:0000313" key="3">
    <source>
        <dbReference type="Proteomes" id="UP000015101"/>
    </source>
</evidence>
<reference evidence="3" key="1">
    <citation type="submission" date="2012-12" db="EMBL/GenBank/DDBJ databases">
        <authorList>
            <person name="Hellsten U."/>
            <person name="Grimwood J."/>
            <person name="Chapman J.A."/>
            <person name="Shapiro H."/>
            <person name="Aerts A."/>
            <person name="Otillar R.P."/>
            <person name="Terry A.Y."/>
            <person name="Boore J.L."/>
            <person name="Simakov O."/>
            <person name="Marletaz F."/>
            <person name="Cho S.-J."/>
            <person name="Edsinger-Gonzales E."/>
            <person name="Havlak P."/>
            <person name="Kuo D.-H."/>
            <person name="Larsson T."/>
            <person name="Lv J."/>
            <person name="Arendt D."/>
            <person name="Savage R."/>
            <person name="Osoegawa K."/>
            <person name="de Jong P."/>
            <person name="Lindberg D.R."/>
            <person name="Seaver E.C."/>
            <person name="Weisblat D.A."/>
            <person name="Putnam N.H."/>
            <person name="Grigoriev I.V."/>
            <person name="Rokhsar D.S."/>
        </authorList>
    </citation>
    <scope>NUCLEOTIDE SEQUENCE</scope>
</reference>
<dbReference type="GeneID" id="20206714"/>
<dbReference type="KEGG" id="hro:HELRODRAFT_178289"/>